<dbReference type="InterPro" id="IPR000719">
    <property type="entry name" value="Prot_kinase_dom"/>
</dbReference>
<proteinExistence type="predicted"/>
<evidence type="ECO:0000256" key="2">
    <source>
        <dbReference type="ARBA" id="ARBA00022741"/>
    </source>
</evidence>
<dbReference type="PROSITE" id="PS50011">
    <property type="entry name" value="PROTEIN_KINASE_DOM"/>
    <property type="match status" value="1"/>
</dbReference>
<comment type="caution">
    <text evidence="6">The sequence shown here is derived from an EMBL/GenBank/DDBJ whole genome shotgun (WGS) entry which is preliminary data.</text>
</comment>
<sequence length="637" mass="67464">MPEIAELRAGDPTEVAEYRLTGRLAADVFTGRSRAGEPVVVRLLPPEMEPEPFLRAMEPLRGASVVGTAQILGAGVAGEQAYLVTEFVDGPALKDAGGTFDGVGLYRLAAGTITALVALHQAGLVHGDIRPGNVLLGPDGPRVIDAGLERAMAAASVSTRKVAVPAYTAPERLRGGEAEPAADVFSWAATMVFAVTGASPFEGGSMSATVDRIVNQAPDLLGLGELHDLFARCLDKDPAARPAASDVLLRLVGQTSFLTGKVDGDPAPPEPAPQARRGRSLLSLGAAFVAGALVSGAGVYALGGARAPAVNQAAATTSPTPTTAPTITPSAVAAPEGEVEKKAQTDTELPVIGVTLHEHPKDAVRLASYIEGQGAFRTYVRDRSGTFKHLGETEQPVLAPGGDWVALNPMIKFRTGDLDQIKFSRLSTGESFVVNTVKKPLQTMTPVWSRDGSKLLLSVADMKKEPYRLVGFVVVDVAARTAVHVETEYSDDTALAYTFDPGGTIVRGYWDGKRGGIEYYDMSGQVTRTLHWVGLPRGTQWFSPSGTRFATVCPNSDSYCVWDLKTGARQATVPFTDKDGEFLGWFNEKHLLVKDPGKKRNTEVVKVIDLVGDTARVLADIATDKPSLFQYAPAPPA</sequence>
<feature type="domain" description="Protein kinase" evidence="5">
    <location>
        <begin position="1"/>
        <end position="258"/>
    </location>
</feature>
<organism evidence="6 7">
    <name type="scientific">Nonomuraea rubra</name>
    <dbReference type="NCBI Taxonomy" id="46180"/>
    <lineage>
        <taxon>Bacteria</taxon>
        <taxon>Bacillati</taxon>
        <taxon>Actinomycetota</taxon>
        <taxon>Actinomycetes</taxon>
        <taxon>Streptosporangiales</taxon>
        <taxon>Streptosporangiaceae</taxon>
        <taxon>Nonomuraea</taxon>
    </lineage>
</organism>
<keyword evidence="4" id="KW-0067">ATP-binding</keyword>
<dbReference type="Proteomes" id="UP000565579">
    <property type="component" value="Unassembled WGS sequence"/>
</dbReference>
<evidence type="ECO:0000313" key="7">
    <source>
        <dbReference type="Proteomes" id="UP000565579"/>
    </source>
</evidence>
<dbReference type="EMBL" id="JACHMI010000001">
    <property type="protein sequence ID" value="MBB6554457.1"/>
    <property type="molecule type" value="Genomic_DNA"/>
</dbReference>
<dbReference type="PROSITE" id="PS00109">
    <property type="entry name" value="PROTEIN_KINASE_TYR"/>
    <property type="match status" value="1"/>
</dbReference>
<protein>
    <recommendedName>
        <fullName evidence="5">Protein kinase domain-containing protein</fullName>
    </recommendedName>
</protein>
<dbReference type="SUPFAM" id="SSF56112">
    <property type="entry name" value="Protein kinase-like (PK-like)"/>
    <property type="match status" value="1"/>
</dbReference>
<evidence type="ECO:0000313" key="6">
    <source>
        <dbReference type="EMBL" id="MBB6554457.1"/>
    </source>
</evidence>
<dbReference type="GO" id="GO:0005524">
    <property type="term" value="F:ATP binding"/>
    <property type="evidence" value="ECO:0007669"/>
    <property type="project" value="UniProtKB-KW"/>
</dbReference>
<keyword evidence="7" id="KW-1185">Reference proteome</keyword>
<dbReference type="RefSeq" id="WP_185109180.1">
    <property type="nucleotide sequence ID" value="NZ_JACHMI010000001.1"/>
</dbReference>
<keyword evidence="2" id="KW-0547">Nucleotide-binding</keyword>
<keyword evidence="3" id="KW-0418">Kinase</keyword>
<dbReference type="Gene3D" id="1.10.510.10">
    <property type="entry name" value="Transferase(Phosphotransferase) domain 1"/>
    <property type="match status" value="1"/>
</dbReference>
<dbReference type="GO" id="GO:0004674">
    <property type="term" value="F:protein serine/threonine kinase activity"/>
    <property type="evidence" value="ECO:0007669"/>
    <property type="project" value="TreeGrafter"/>
</dbReference>
<name>A0A7X0P384_9ACTN</name>
<evidence type="ECO:0000259" key="5">
    <source>
        <dbReference type="PROSITE" id="PS50011"/>
    </source>
</evidence>
<dbReference type="Pfam" id="PF00069">
    <property type="entry name" value="Pkinase"/>
    <property type="match status" value="1"/>
</dbReference>
<reference evidence="6 7" key="1">
    <citation type="submission" date="2020-08" db="EMBL/GenBank/DDBJ databases">
        <title>Sequencing the genomes of 1000 actinobacteria strains.</title>
        <authorList>
            <person name="Klenk H.-P."/>
        </authorList>
    </citation>
    <scope>NUCLEOTIDE SEQUENCE [LARGE SCALE GENOMIC DNA]</scope>
    <source>
        <strain evidence="6 7">DSM 43768</strain>
    </source>
</reference>
<dbReference type="InterPro" id="IPR011042">
    <property type="entry name" value="6-blade_b-propeller_TolB-like"/>
</dbReference>
<dbReference type="PANTHER" id="PTHR43289:SF34">
    <property type="entry name" value="SERINE_THREONINE-PROTEIN KINASE YBDM-RELATED"/>
    <property type="match status" value="1"/>
</dbReference>
<dbReference type="PANTHER" id="PTHR43289">
    <property type="entry name" value="MITOGEN-ACTIVATED PROTEIN KINASE KINASE KINASE 20-RELATED"/>
    <property type="match status" value="1"/>
</dbReference>
<evidence type="ECO:0000256" key="1">
    <source>
        <dbReference type="ARBA" id="ARBA00022679"/>
    </source>
</evidence>
<evidence type="ECO:0000256" key="4">
    <source>
        <dbReference type="ARBA" id="ARBA00022840"/>
    </source>
</evidence>
<accession>A0A7X0P384</accession>
<dbReference type="InterPro" id="IPR011009">
    <property type="entry name" value="Kinase-like_dom_sf"/>
</dbReference>
<dbReference type="AlphaFoldDB" id="A0A7X0P384"/>
<dbReference type="InterPro" id="IPR008266">
    <property type="entry name" value="Tyr_kinase_AS"/>
</dbReference>
<keyword evidence="1" id="KW-0808">Transferase</keyword>
<dbReference type="SUPFAM" id="SSF69304">
    <property type="entry name" value="Tricorn protease N-terminal domain"/>
    <property type="match status" value="1"/>
</dbReference>
<dbReference type="CDD" id="cd14014">
    <property type="entry name" value="STKc_PknB_like"/>
    <property type="match status" value="1"/>
</dbReference>
<dbReference type="Gene3D" id="2.120.10.30">
    <property type="entry name" value="TolB, C-terminal domain"/>
    <property type="match status" value="1"/>
</dbReference>
<gene>
    <name evidence="6" type="ORF">HD593_009252</name>
</gene>
<evidence type="ECO:0000256" key="3">
    <source>
        <dbReference type="ARBA" id="ARBA00022777"/>
    </source>
</evidence>